<proteinExistence type="predicted"/>
<keyword evidence="1" id="KW-0175">Coiled coil</keyword>
<evidence type="ECO:0000313" key="4">
    <source>
        <dbReference type="Proteomes" id="UP000249061"/>
    </source>
</evidence>
<evidence type="ECO:0000313" key="3">
    <source>
        <dbReference type="EMBL" id="PZR07080.1"/>
    </source>
</evidence>
<dbReference type="AlphaFoldDB" id="A0A2W5SVV9"/>
<evidence type="ECO:0000259" key="2">
    <source>
        <dbReference type="Pfam" id="PF10145"/>
    </source>
</evidence>
<feature type="coiled-coil region" evidence="1">
    <location>
        <begin position="1"/>
        <end position="28"/>
    </location>
</feature>
<comment type="caution">
    <text evidence="3">The sequence shown here is derived from an EMBL/GenBank/DDBJ whole genome shotgun (WGS) entry which is preliminary data.</text>
</comment>
<gene>
    <name evidence="3" type="ORF">DI536_28915</name>
</gene>
<dbReference type="Proteomes" id="UP000249061">
    <property type="component" value="Unassembled WGS sequence"/>
</dbReference>
<organism evidence="3 4">
    <name type="scientific">Archangium gephyra</name>
    <dbReference type="NCBI Taxonomy" id="48"/>
    <lineage>
        <taxon>Bacteria</taxon>
        <taxon>Pseudomonadati</taxon>
        <taxon>Myxococcota</taxon>
        <taxon>Myxococcia</taxon>
        <taxon>Myxococcales</taxon>
        <taxon>Cystobacterineae</taxon>
        <taxon>Archangiaceae</taxon>
        <taxon>Archangium</taxon>
    </lineage>
</organism>
<evidence type="ECO:0000256" key="1">
    <source>
        <dbReference type="SAM" id="Coils"/>
    </source>
</evidence>
<accession>A0A2W5SVV9</accession>
<feature type="domain" description="Phage tail tape measure protein" evidence="2">
    <location>
        <begin position="45"/>
        <end position="175"/>
    </location>
</feature>
<name>A0A2W5SVV9_9BACT</name>
<sequence length="903" mass="94410">MAKLESLIVDLQANTAKLEKGLSAANQKLANFDKQMKALVGVFALEKIGAAAISAAGALAQFVGEGINALDQMGKRAALFGESSEDFSKLAWAFKQTGVEGEEFGKFMQGLGKNLTAAASGSKEQSALFTALGVSATDAAGNVRSSSVVMGELADKFAAMEDGPAKAQLAIELFGKGGEAMLETLNKGSAGLVAAGAEAEKYGAVVSGSAAEAAGGFNDRLTKLSSIADGFAMTLAADVLPSLNKLLDSVMRNEALTTAFTNTLKGLGEATKWAAYVGTVLVAVWDKALETIGHLASAALGVVTGQFSFAIDQAKEAAKSWSAVESAAAKADNDWFDAPAPEAAAGPQQTRSAEKVLRAAKAGEAALDAQKKATAESKKALEDLTKVAEDYERKITTFGNSDPTADLAERLKTGDLAEKLEKVGDQAGAMRDRILEAARALAKLEDAKFDKKLAVDLEFSRAATRSQSAQRGAAFAKETDAGKWQQSTAGFANFDAALKAWEAATNEAAEASARMAKAARDGNQTAEVEYRRAAVAAQEAASKAESAMGGFEQFRTTEKAIDAAFKEAAGAESWGESLKKLDKSFGELGRTTTFGDEVKLWAARMGPMLASSGTQLLGAVGDLVNSVADGAKQGGVWGAIMAAFMEIAKKTESAMKFLGIAMEFIEQIAAMVEPLVKPIFDALTNVLGVVVKIVEPVFAALVPLFESIGSLVNSLAPILYSLGDLFAAIAPILEFLGRIIGVIFDALAPVFELISGVIKVIASVLLGIIIAANEIAAFFGDTKARAESDRLKGVLEAMWSRTAEMDRAAMDAAGANLENAAAAKESTEALKEFSSSLTNAPAGFRYAAAAFDAQGFGSESVFGNVDTELDITLNIDGETLYRHLQRIARRDSFRTTGFAGNLR</sequence>
<reference evidence="3 4" key="1">
    <citation type="submission" date="2017-08" db="EMBL/GenBank/DDBJ databases">
        <title>Infants hospitalized years apart are colonized by the same room-sourced microbial strains.</title>
        <authorList>
            <person name="Brooks B."/>
            <person name="Olm M.R."/>
            <person name="Firek B.A."/>
            <person name="Baker R."/>
            <person name="Thomas B.C."/>
            <person name="Morowitz M.J."/>
            <person name="Banfield J.F."/>
        </authorList>
    </citation>
    <scope>NUCLEOTIDE SEQUENCE [LARGE SCALE GENOMIC DNA]</scope>
    <source>
        <strain evidence="3">S2_003_000_R2_14</strain>
    </source>
</reference>
<dbReference type="Pfam" id="PF10145">
    <property type="entry name" value="PhageMin_Tail"/>
    <property type="match status" value="1"/>
</dbReference>
<dbReference type="EMBL" id="QFQP01000034">
    <property type="protein sequence ID" value="PZR07080.1"/>
    <property type="molecule type" value="Genomic_DNA"/>
</dbReference>
<protein>
    <recommendedName>
        <fullName evidence="2">Phage tail tape measure protein domain-containing protein</fullName>
    </recommendedName>
</protein>
<dbReference type="InterPro" id="IPR010090">
    <property type="entry name" value="Phage_tape_meas"/>
</dbReference>